<accession>A0ABZ0GPR4</accession>
<evidence type="ECO:0000313" key="2">
    <source>
        <dbReference type="Proteomes" id="UP001301442"/>
    </source>
</evidence>
<keyword evidence="2" id="KW-1185">Reference proteome</keyword>
<dbReference type="Proteomes" id="UP001301442">
    <property type="component" value="Chromosome"/>
</dbReference>
<dbReference type="EMBL" id="CP136600">
    <property type="protein sequence ID" value="WOH37645.1"/>
    <property type="molecule type" value="Genomic_DNA"/>
</dbReference>
<name>A0ABZ0GPR4_9GAMM</name>
<gene>
    <name evidence="1" type="ORF">RI844_20160</name>
</gene>
<evidence type="ECO:0000313" key="1">
    <source>
        <dbReference type="EMBL" id="WOH37645.1"/>
    </source>
</evidence>
<dbReference type="RefSeq" id="WP_348396431.1">
    <property type="nucleotide sequence ID" value="NZ_CP136600.1"/>
</dbReference>
<proteinExistence type="predicted"/>
<protein>
    <submittedName>
        <fullName evidence="1">Uncharacterized protein</fullName>
    </submittedName>
</protein>
<reference evidence="1 2" key="1">
    <citation type="submission" date="2023-09" db="EMBL/GenBank/DDBJ databases">
        <authorList>
            <person name="Qi X."/>
        </authorList>
    </citation>
    <scope>NUCLEOTIDE SEQUENCE [LARGE SCALE GENOMIC DNA]</scope>
    <source>
        <strain evidence="1 2">S1-1</strain>
    </source>
</reference>
<organism evidence="1 2">
    <name type="scientific">Thalassotalea fonticola</name>
    <dbReference type="NCBI Taxonomy" id="3065649"/>
    <lineage>
        <taxon>Bacteria</taxon>
        <taxon>Pseudomonadati</taxon>
        <taxon>Pseudomonadota</taxon>
        <taxon>Gammaproteobacteria</taxon>
        <taxon>Alteromonadales</taxon>
        <taxon>Colwelliaceae</taxon>
        <taxon>Thalassotalea</taxon>
    </lineage>
</organism>
<sequence length="79" mass="8931">MEISYLRGGYLGLFAEHPVLNDHIGDAGDLFFSSKPENSNEIIGLLYQAHENYFRGWRELSKYINPQLPLAESLENSSG</sequence>